<evidence type="ECO:0000256" key="5">
    <source>
        <dbReference type="ARBA" id="ARBA00022801"/>
    </source>
</evidence>
<evidence type="ECO:0000256" key="6">
    <source>
        <dbReference type="ARBA" id="ARBA00030388"/>
    </source>
</evidence>
<dbReference type="GO" id="GO:0004519">
    <property type="term" value="F:endonuclease activity"/>
    <property type="evidence" value="ECO:0007669"/>
    <property type="project" value="UniProtKB-KW"/>
</dbReference>
<reference evidence="7" key="1">
    <citation type="journal article" date="2020" name="mSystems">
        <title>Genome- and Community-Level Interaction Insights into Carbon Utilization and Element Cycling Functions of Hydrothermarchaeota in Hydrothermal Sediment.</title>
        <authorList>
            <person name="Zhou Z."/>
            <person name="Liu Y."/>
            <person name="Xu W."/>
            <person name="Pan J."/>
            <person name="Luo Z.H."/>
            <person name="Li M."/>
        </authorList>
    </citation>
    <scope>NUCLEOTIDE SEQUENCE [LARGE SCALE GENOMIC DNA]</scope>
    <source>
        <strain evidence="7">HyVt-345</strain>
    </source>
</reference>
<protein>
    <recommendedName>
        <fullName evidence="6">Putative mRNA interferase YoeB</fullName>
    </recommendedName>
</protein>
<evidence type="ECO:0000256" key="4">
    <source>
        <dbReference type="ARBA" id="ARBA00022759"/>
    </source>
</evidence>
<dbReference type="InterPro" id="IPR035093">
    <property type="entry name" value="RelE/ParE_toxin_dom_sf"/>
</dbReference>
<dbReference type="InterPro" id="IPR009614">
    <property type="entry name" value="YoeB_toxin"/>
</dbReference>
<organism evidence="7">
    <name type="scientific">Pricia antarctica</name>
    <dbReference type="NCBI Taxonomy" id="641691"/>
    <lineage>
        <taxon>Bacteria</taxon>
        <taxon>Pseudomonadati</taxon>
        <taxon>Bacteroidota</taxon>
        <taxon>Flavobacteriia</taxon>
        <taxon>Flavobacteriales</taxon>
        <taxon>Flavobacteriaceae</taxon>
        <taxon>Pricia</taxon>
    </lineage>
</organism>
<proteinExistence type="inferred from homology"/>
<evidence type="ECO:0000256" key="1">
    <source>
        <dbReference type="ARBA" id="ARBA00008172"/>
    </source>
</evidence>
<comment type="caution">
    <text evidence="7">The sequence shown here is derived from an EMBL/GenBank/DDBJ whole genome shotgun (WGS) entry which is preliminary data.</text>
</comment>
<keyword evidence="5" id="KW-0378">Hydrolase</keyword>
<dbReference type="EMBL" id="DRGL01000050">
    <property type="protein sequence ID" value="HEA21989.1"/>
    <property type="molecule type" value="Genomic_DNA"/>
</dbReference>
<dbReference type="Pfam" id="PF06769">
    <property type="entry name" value="YoeB_toxin"/>
    <property type="match status" value="1"/>
</dbReference>
<evidence type="ECO:0000313" key="7">
    <source>
        <dbReference type="EMBL" id="HEA21989.1"/>
    </source>
</evidence>
<gene>
    <name evidence="7" type="ORF">ENH87_13875</name>
</gene>
<keyword evidence="2" id="KW-1277">Toxin-antitoxin system</keyword>
<dbReference type="GO" id="GO:0006401">
    <property type="term" value="P:RNA catabolic process"/>
    <property type="evidence" value="ECO:0007669"/>
    <property type="project" value="InterPro"/>
</dbReference>
<dbReference type="GO" id="GO:0016787">
    <property type="term" value="F:hydrolase activity"/>
    <property type="evidence" value="ECO:0007669"/>
    <property type="project" value="UniProtKB-KW"/>
</dbReference>
<name>A0A831QRY1_9FLAO</name>
<dbReference type="PANTHER" id="PTHR38039:SF1">
    <property type="entry name" value="TOXIN YOEB"/>
    <property type="match status" value="1"/>
</dbReference>
<evidence type="ECO:0000256" key="3">
    <source>
        <dbReference type="ARBA" id="ARBA00022722"/>
    </source>
</evidence>
<comment type="similarity">
    <text evidence="1">Belongs to the YoeB family.</text>
</comment>
<dbReference type="NCBIfam" id="TIGR02116">
    <property type="entry name" value="toxin_Txe_YoeB"/>
    <property type="match status" value="1"/>
</dbReference>
<dbReference type="SUPFAM" id="SSF143011">
    <property type="entry name" value="RelE-like"/>
    <property type="match status" value="1"/>
</dbReference>
<evidence type="ECO:0000256" key="2">
    <source>
        <dbReference type="ARBA" id="ARBA00022649"/>
    </source>
</evidence>
<dbReference type="AlphaFoldDB" id="A0A831QRY1"/>
<keyword evidence="4" id="KW-0255">Endonuclease</keyword>
<dbReference type="Proteomes" id="UP000886191">
    <property type="component" value="Unassembled WGS sequence"/>
</dbReference>
<dbReference type="Gene3D" id="3.30.2310.20">
    <property type="entry name" value="RelE-like"/>
    <property type="match status" value="1"/>
</dbReference>
<dbReference type="GO" id="GO:0045892">
    <property type="term" value="P:negative regulation of DNA-templated transcription"/>
    <property type="evidence" value="ECO:0007669"/>
    <property type="project" value="TreeGrafter"/>
</dbReference>
<keyword evidence="3" id="KW-0540">Nuclease</keyword>
<dbReference type="PANTHER" id="PTHR38039">
    <property type="entry name" value="TOXIN YOEB"/>
    <property type="match status" value="1"/>
</dbReference>
<accession>A0A831QRY1</accession>
<sequence>MEVTYTKKALKDLSYWKKKGDRSVQKRITKLITGIEDDPFAGIGKPEALKYDLSGFWSRRINKEHRIVYKVYEEKKGIEIHSLKGHY</sequence>